<dbReference type="RefSeq" id="WP_407326244.1">
    <property type="nucleotide sequence ID" value="NZ_CP136865.1"/>
</dbReference>
<keyword evidence="1" id="KW-0812">Transmembrane</keyword>
<evidence type="ECO:0000256" key="1">
    <source>
        <dbReference type="SAM" id="Phobius"/>
    </source>
</evidence>
<proteinExistence type="predicted"/>
<protein>
    <recommendedName>
        <fullName evidence="4">DUF4760 domain-containing protein</fullName>
    </recommendedName>
</protein>
<sequence length="168" mass="18831">MNWEAVGAIGEVAGGIVVIVTILYLARQIRENSRIAKAESQRALLETAQIWAPIATTPGLVTELRKAVQSYESLDPDSQGRFTFMLYPLINRVESAYRMHQQGMIDEDAYLGWMYALAAFLREPGLSAWWSDLKQVIGPEFIAALDEILLDEEVPPLSSAWKFLGRES</sequence>
<evidence type="ECO:0008006" key="4">
    <source>
        <dbReference type="Google" id="ProtNLM"/>
    </source>
</evidence>
<gene>
    <name evidence="2" type="ORF">R0137_09795</name>
</gene>
<feature type="transmembrane region" description="Helical" evidence="1">
    <location>
        <begin position="6"/>
        <end position="26"/>
    </location>
</feature>
<keyword evidence="1" id="KW-1133">Transmembrane helix</keyword>
<dbReference type="Proteomes" id="UP001626549">
    <property type="component" value="Chromosome"/>
</dbReference>
<organism evidence="2 3">
    <name type="scientific">Congregibacter brevis</name>
    <dbReference type="NCBI Taxonomy" id="3081201"/>
    <lineage>
        <taxon>Bacteria</taxon>
        <taxon>Pseudomonadati</taxon>
        <taxon>Pseudomonadota</taxon>
        <taxon>Gammaproteobacteria</taxon>
        <taxon>Cellvibrionales</taxon>
        <taxon>Halieaceae</taxon>
        <taxon>Congregibacter</taxon>
    </lineage>
</organism>
<reference evidence="2 3" key="1">
    <citation type="submission" date="2023-10" db="EMBL/GenBank/DDBJ databases">
        <title>Two novel species belonging to the OM43/NOR5 clade.</title>
        <authorList>
            <person name="Park M."/>
        </authorList>
    </citation>
    <scope>NUCLEOTIDE SEQUENCE [LARGE SCALE GENOMIC DNA]</scope>
    <source>
        <strain evidence="2 3">IMCC45268</strain>
    </source>
</reference>
<evidence type="ECO:0000313" key="3">
    <source>
        <dbReference type="Proteomes" id="UP001626549"/>
    </source>
</evidence>
<accession>A0ABZ0I8A1</accession>
<name>A0ABZ0I8A1_9GAMM</name>
<keyword evidence="1" id="KW-0472">Membrane</keyword>
<evidence type="ECO:0000313" key="2">
    <source>
        <dbReference type="EMBL" id="WOJ95546.1"/>
    </source>
</evidence>
<dbReference type="EMBL" id="CP136865">
    <property type="protein sequence ID" value="WOJ95546.1"/>
    <property type="molecule type" value="Genomic_DNA"/>
</dbReference>
<keyword evidence="3" id="KW-1185">Reference proteome</keyword>